<name>A0A084VIK7_ANOSI</name>
<reference evidence="1 3" key="1">
    <citation type="journal article" date="2014" name="BMC Genomics">
        <title>Genome sequence of Anopheles sinensis provides insight into genetics basis of mosquito competence for malaria parasites.</title>
        <authorList>
            <person name="Zhou D."/>
            <person name="Zhang D."/>
            <person name="Ding G."/>
            <person name="Shi L."/>
            <person name="Hou Q."/>
            <person name="Ye Y."/>
            <person name="Xu Y."/>
            <person name="Zhou H."/>
            <person name="Xiong C."/>
            <person name="Li S."/>
            <person name="Yu J."/>
            <person name="Hong S."/>
            <person name="Yu X."/>
            <person name="Zou P."/>
            <person name="Chen C."/>
            <person name="Chang X."/>
            <person name="Wang W."/>
            <person name="Lv Y."/>
            <person name="Sun Y."/>
            <person name="Ma L."/>
            <person name="Shen B."/>
            <person name="Zhu C."/>
        </authorList>
    </citation>
    <scope>NUCLEOTIDE SEQUENCE [LARGE SCALE GENOMIC DNA]</scope>
</reference>
<reference evidence="2" key="2">
    <citation type="submission" date="2020-05" db="UniProtKB">
        <authorList>
            <consortium name="EnsemblMetazoa"/>
        </authorList>
    </citation>
    <scope>IDENTIFICATION</scope>
</reference>
<proteinExistence type="predicted"/>
<organism evidence="1">
    <name type="scientific">Anopheles sinensis</name>
    <name type="common">Mosquito</name>
    <dbReference type="NCBI Taxonomy" id="74873"/>
    <lineage>
        <taxon>Eukaryota</taxon>
        <taxon>Metazoa</taxon>
        <taxon>Ecdysozoa</taxon>
        <taxon>Arthropoda</taxon>
        <taxon>Hexapoda</taxon>
        <taxon>Insecta</taxon>
        <taxon>Pterygota</taxon>
        <taxon>Neoptera</taxon>
        <taxon>Endopterygota</taxon>
        <taxon>Diptera</taxon>
        <taxon>Nematocera</taxon>
        <taxon>Culicoidea</taxon>
        <taxon>Culicidae</taxon>
        <taxon>Anophelinae</taxon>
        <taxon>Anopheles</taxon>
    </lineage>
</organism>
<keyword evidence="3" id="KW-1185">Reference proteome</keyword>
<dbReference type="EMBL" id="KE524854">
    <property type="protein sequence ID" value="KFB37801.1"/>
    <property type="molecule type" value="Genomic_DNA"/>
</dbReference>
<evidence type="ECO:0000313" key="1">
    <source>
        <dbReference type="EMBL" id="KFB37801.1"/>
    </source>
</evidence>
<accession>A0A084VIK7</accession>
<evidence type="ECO:0000313" key="2">
    <source>
        <dbReference type="EnsemblMetazoa" id="ASIC004967-PA"/>
    </source>
</evidence>
<protein>
    <submittedName>
        <fullName evidence="1 2">Uncharacterized protein</fullName>
    </submittedName>
</protein>
<sequence length="88" mass="10124">MPTPRLIQVGVLEDQRWRSHPGSSGTCWHHVRSRNKGDLFTEERCVRVERYGTIRSGDGLEHLPLASKASLGFDFHLPSKRPHQRVPR</sequence>
<evidence type="ECO:0000313" key="3">
    <source>
        <dbReference type="Proteomes" id="UP000030765"/>
    </source>
</evidence>
<dbReference type="AlphaFoldDB" id="A0A084VIK7"/>
<dbReference type="Proteomes" id="UP000030765">
    <property type="component" value="Unassembled WGS sequence"/>
</dbReference>
<dbReference type="VEuPathDB" id="VectorBase:ASIC004967"/>
<gene>
    <name evidence="1" type="ORF">ZHAS_00004967</name>
</gene>
<dbReference type="EnsemblMetazoa" id="ASIC004967-RA">
    <property type="protein sequence ID" value="ASIC004967-PA"/>
    <property type="gene ID" value="ASIC004967"/>
</dbReference>
<dbReference type="EMBL" id="ATLV01013366">
    <property type="status" value="NOT_ANNOTATED_CDS"/>
    <property type="molecule type" value="Genomic_DNA"/>
</dbReference>